<dbReference type="EMBL" id="CAJOBC010006734">
    <property type="protein sequence ID" value="CAF3909314.1"/>
    <property type="molecule type" value="Genomic_DNA"/>
</dbReference>
<evidence type="ECO:0000313" key="4">
    <source>
        <dbReference type="EMBL" id="CAF3909314.1"/>
    </source>
</evidence>
<dbReference type="EMBL" id="CAJNOK010011659">
    <property type="protein sequence ID" value="CAF1145245.1"/>
    <property type="molecule type" value="Genomic_DNA"/>
</dbReference>
<keyword evidence="6" id="KW-1185">Reference proteome</keyword>
<evidence type="ECO:0000313" key="6">
    <source>
        <dbReference type="Proteomes" id="UP000663829"/>
    </source>
</evidence>
<feature type="region of interest" description="Disordered" evidence="1">
    <location>
        <begin position="1"/>
        <end position="33"/>
    </location>
</feature>
<gene>
    <name evidence="3" type="ORF">GPM918_LOCUS20917</name>
    <name evidence="2" type="ORF">OVA965_LOCUS21329</name>
    <name evidence="4" type="ORF">SRO942_LOCUS20914</name>
    <name evidence="5" type="ORF">TMI583_LOCUS21959</name>
</gene>
<name>A0A814SCX2_9BILA</name>
<feature type="compositionally biased region" description="Low complexity" evidence="1">
    <location>
        <begin position="23"/>
        <end position="33"/>
    </location>
</feature>
<reference evidence="3" key="1">
    <citation type="submission" date="2021-02" db="EMBL/GenBank/DDBJ databases">
        <authorList>
            <person name="Nowell W R."/>
        </authorList>
    </citation>
    <scope>NUCLEOTIDE SEQUENCE</scope>
</reference>
<dbReference type="Proteomes" id="UP000681722">
    <property type="component" value="Unassembled WGS sequence"/>
</dbReference>
<comment type="caution">
    <text evidence="3">The sequence shown here is derived from an EMBL/GenBank/DDBJ whole genome shotgun (WGS) entry which is preliminary data.</text>
</comment>
<sequence>MMSTSPPSSPFATNLNTIDRPNDSTTTSAPDTTTKYEAVDNFKQAEETLLKIIPVLDCKQADNLFALGFALGKKNEYMKTRARRTL</sequence>
<dbReference type="Proteomes" id="UP000682733">
    <property type="component" value="Unassembled WGS sequence"/>
</dbReference>
<dbReference type="AlphaFoldDB" id="A0A814SCX2"/>
<protein>
    <submittedName>
        <fullName evidence="3">Uncharacterized protein</fullName>
    </submittedName>
</protein>
<dbReference type="EMBL" id="CAJNOQ010006734">
    <property type="protein sequence ID" value="CAF1145710.1"/>
    <property type="molecule type" value="Genomic_DNA"/>
</dbReference>
<organism evidence="3 6">
    <name type="scientific">Didymodactylos carnosus</name>
    <dbReference type="NCBI Taxonomy" id="1234261"/>
    <lineage>
        <taxon>Eukaryota</taxon>
        <taxon>Metazoa</taxon>
        <taxon>Spiralia</taxon>
        <taxon>Gnathifera</taxon>
        <taxon>Rotifera</taxon>
        <taxon>Eurotatoria</taxon>
        <taxon>Bdelloidea</taxon>
        <taxon>Philodinida</taxon>
        <taxon>Philodinidae</taxon>
        <taxon>Didymodactylos</taxon>
    </lineage>
</organism>
<proteinExistence type="predicted"/>
<dbReference type="Proteomes" id="UP000677228">
    <property type="component" value="Unassembled WGS sequence"/>
</dbReference>
<evidence type="ECO:0000313" key="5">
    <source>
        <dbReference type="EMBL" id="CAF3946134.1"/>
    </source>
</evidence>
<evidence type="ECO:0000313" key="3">
    <source>
        <dbReference type="EMBL" id="CAF1145710.1"/>
    </source>
</evidence>
<feature type="compositionally biased region" description="Polar residues" evidence="1">
    <location>
        <begin position="1"/>
        <end position="19"/>
    </location>
</feature>
<dbReference type="EMBL" id="CAJOBA010028513">
    <property type="protein sequence ID" value="CAF3946134.1"/>
    <property type="molecule type" value="Genomic_DNA"/>
</dbReference>
<evidence type="ECO:0000313" key="2">
    <source>
        <dbReference type="EMBL" id="CAF1145245.1"/>
    </source>
</evidence>
<accession>A0A814SCX2</accession>
<evidence type="ECO:0000256" key="1">
    <source>
        <dbReference type="SAM" id="MobiDB-lite"/>
    </source>
</evidence>
<dbReference type="Proteomes" id="UP000663829">
    <property type="component" value="Unassembled WGS sequence"/>
</dbReference>